<dbReference type="Proteomes" id="UP001321475">
    <property type="component" value="Chromosome"/>
</dbReference>
<evidence type="ECO:0000256" key="1">
    <source>
        <dbReference type="SAM" id="MobiDB-lite"/>
    </source>
</evidence>
<feature type="compositionally biased region" description="Polar residues" evidence="1">
    <location>
        <begin position="252"/>
        <end position="264"/>
    </location>
</feature>
<evidence type="ECO:0000313" key="3">
    <source>
        <dbReference type="EMBL" id="BDZ42050.1"/>
    </source>
</evidence>
<feature type="region of interest" description="Disordered" evidence="1">
    <location>
        <begin position="244"/>
        <end position="343"/>
    </location>
</feature>
<keyword evidence="4" id="KW-1185">Reference proteome</keyword>
<feature type="compositionally biased region" description="Acidic residues" evidence="1">
    <location>
        <begin position="309"/>
        <end position="338"/>
    </location>
</feature>
<name>A0ABN6XBG0_9CELL</name>
<proteinExistence type="predicted"/>
<evidence type="ECO:0000256" key="2">
    <source>
        <dbReference type="SAM" id="Phobius"/>
    </source>
</evidence>
<organism evidence="3 4">
    <name type="scientific">Paraoerskovia sediminicola</name>
    <dbReference type="NCBI Taxonomy" id="1138587"/>
    <lineage>
        <taxon>Bacteria</taxon>
        <taxon>Bacillati</taxon>
        <taxon>Actinomycetota</taxon>
        <taxon>Actinomycetes</taxon>
        <taxon>Micrococcales</taxon>
        <taxon>Cellulomonadaceae</taxon>
        <taxon>Paraoerskovia</taxon>
    </lineage>
</organism>
<keyword evidence="2" id="KW-0472">Membrane</keyword>
<dbReference type="Pfam" id="PF19516">
    <property type="entry name" value="DUF6049"/>
    <property type="match status" value="1"/>
</dbReference>
<sequence length="744" mass="75833">MSVAIASVSPEVMRSGDDLTVTTVVRADADAPDESEDLTVSLGIDRATRAHDRAWVERWDTADLDADTGRPVKTEPVPALAAGTEETVTFTVSWAQLGLSRSTAWGALGLSIVLSDDGAPVSADRTFAVWDPETGTTPTLDLGFLVPLVGPAVSQDPVTASDDVVRAVADDARLGHVLAATADEPAVAWAADPALVRAAATSDSASAQDWADAVTSPSQRVRFALPAFDPDTAAYAHADLPLPDLAVMDDGSQPTSGADPTPSSDPAPGTDVTPTETGDPIDDGGGAVDGSGTEEPEDPQQDSSASPDSESDAPGEPDGSDESEDSDTENDTGEEPDPEATGTVPVLAGWRTDLAWPAAGPDAPTVETAVAAGRSIVVLDPGSADGEAAEGAMGLPDALTDAITPAVANTTTAAGDATLLSPDPALSALVTALTTLPGNPSGGRDRLLAETAVIAASSDDARSLVALPRTWNPDPALATEVIADVSSLPWVAVAPVDDLAADASTDPATAPALPDRMVSPDEIPASTLDSLADHRERLAQVSGLVPDPAALATTVDDRLVSPTSVVYRQDPGERETAVEVAQSAATALLDAVHIVPGSDVNLIAAEGGLPVRVSNGLPQEATVRVVLDSDDPRLRVNDSPVTTVPADSEVIVEVPVTAVGSGNVSPSVHLETLDGQELADPITFALRMRAAWATVGTAVIAGLFGILLIAGIWRTVKRGRGATRAAQAAVDEPPAPSDDPRAER</sequence>
<accession>A0ABN6XBG0</accession>
<evidence type="ECO:0000313" key="4">
    <source>
        <dbReference type="Proteomes" id="UP001321475"/>
    </source>
</evidence>
<feature type="region of interest" description="Disordered" evidence="1">
    <location>
        <begin position="724"/>
        <end position="744"/>
    </location>
</feature>
<keyword evidence="2" id="KW-1133">Transmembrane helix</keyword>
<dbReference type="EMBL" id="AP027729">
    <property type="protein sequence ID" value="BDZ42050.1"/>
    <property type="molecule type" value="Genomic_DNA"/>
</dbReference>
<feature type="transmembrane region" description="Helical" evidence="2">
    <location>
        <begin position="690"/>
        <end position="713"/>
    </location>
</feature>
<reference evidence="4" key="1">
    <citation type="journal article" date="2019" name="Int. J. Syst. Evol. Microbiol.">
        <title>The Global Catalogue of Microorganisms (GCM) 10K type strain sequencing project: providing services to taxonomists for standard genome sequencing and annotation.</title>
        <authorList>
            <consortium name="The Broad Institute Genomics Platform"/>
            <consortium name="The Broad Institute Genome Sequencing Center for Infectious Disease"/>
            <person name="Wu L."/>
            <person name="Ma J."/>
        </authorList>
    </citation>
    <scope>NUCLEOTIDE SEQUENCE [LARGE SCALE GENOMIC DNA]</scope>
    <source>
        <strain evidence="4">NBRC 108565</strain>
    </source>
</reference>
<keyword evidence="2" id="KW-0812">Transmembrane</keyword>
<dbReference type="InterPro" id="IPR046112">
    <property type="entry name" value="DUF6049"/>
</dbReference>
<protein>
    <submittedName>
        <fullName evidence="3">Uncharacterized protein</fullName>
    </submittedName>
</protein>
<gene>
    <name evidence="3" type="ORF">GCM10025865_13490</name>
</gene>